<evidence type="ECO:0000313" key="12">
    <source>
        <dbReference type="Ensembl" id="ENSCPBP00000015894.1"/>
    </source>
</evidence>
<feature type="domain" description="Fork-head" evidence="11">
    <location>
        <begin position="180"/>
        <end position="274"/>
    </location>
</feature>
<keyword evidence="3" id="KW-0805">Transcription regulation</keyword>
<dbReference type="CDD" id="cd20023">
    <property type="entry name" value="FH_FOXJ1"/>
    <property type="match status" value="1"/>
</dbReference>
<keyword evidence="13" id="KW-1185">Reference proteome</keyword>
<keyword evidence="7 9" id="KW-0539">Nucleus</keyword>
<evidence type="ECO:0000256" key="1">
    <source>
        <dbReference type="ARBA" id="ARBA00004123"/>
    </source>
</evidence>
<dbReference type="PANTHER" id="PTHR46805">
    <property type="entry name" value="FORKHEAD BOX PROTEIN J1"/>
    <property type="match status" value="1"/>
</dbReference>
<dbReference type="Pfam" id="PF00250">
    <property type="entry name" value="Forkhead"/>
    <property type="match status" value="1"/>
</dbReference>
<dbReference type="InterPro" id="IPR036390">
    <property type="entry name" value="WH_DNA-bd_sf"/>
</dbReference>
<dbReference type="GO" id="GO:0030030">
    <property type="term" value="P:cell projection organization"/>
    <property type="evidence" value="ECO:0007669"/>
    <property type="project" value="UniProtKB-KW"/>
</dbReference>
<feature type="compositionally biased region" description="Low complexity" evidence="10">
    <location>
        <begin position="115"/>
        <end position="126"/>
    </location>
</feature>
<keyword evidence="2" id="KW-0970">Cilium biogenesis/degradation</keyword>
<comment type="similarity">
    <text evidence="8">Belongs to the FOXJ1 family.</text>
</comment>
<sequence>MPAAWVSPPSTPSCLPLGCVSQGAVQGMREGWPMADVPLLCPAVGVEGACPQRMPILVSPDIAARFKEKWLLLHPEDRDNVGGAVTLDDSLTSLQWLQDFSIITADPETPPVPSHPLHQPPQQLFQGSEAPASPPAGDTAAKGMPPRLGKPTSAATSPGTSYLPGLGAAEIDYKSNPGVKPPYSYATLICMALRASKQAKVTLSAIYRWIMENFCYYRHAEPSWQNSIRHNLSLNKCFRKVPRQKDEPGKGGFWEIDPQYADMFVNGVFKRRRPPAAPYSLPRQRPAVPALEAGCSLWSPMPHLGDGQPGHTPHQAAHRPLHQHGQRCPLLDAPSPLPKHSCLAARTAQSPLLPSSGRDAEALRGNFDWADAFDDVLRGNSSNFEDLDINAALSSLATEVDLAMQGRYIPLASKWGTPATNHPSPGASHWEDFTPFADTPHHPWEEARGEVLGNPWGFEQGFNFCDGFLSETQPWDKVDTFM</sequence>
<dbReference type="GeneTree" id="ENSGT00940000164514"/>
<gene>
    <name evidence="12" type="primary">LOC101952560</name>
</gene>
<reference evidence="12" key="1">
    <citation type="submission" date="2025-08" db="UniProtKB">
        <authorList>
            <consortium name="Ensembl"/>
        </authorList>
    </citation>
    <scope>IDENTIFICATION</scope>
</reference>
<reference evidence="12" key="2">
    <citation type="submission" date="2025-09" db="UniProtKB">
        <authorList>
            <consortium name="Ensembl"/>
        </authorList>
    </citation>
    <scope>IDENTIFICATION</scope>
</reference>
<keyword evidence="5" id="KW-0010">Activator</keyword>
<dbReference type="GO" id="GO:0005634">
    <property type="term" value="C:nucleus"/>
    <property type="evidence" value="ECO:0007669"/>
    <property type="project" value="UniProtKB-SubCell"/>
</dbReference>
<dbReference type="GO" id="GO:0000981">
    <property type="term" value="F:DNA-binding transcription factor activity, RNA polymerase II-specific"/>
    <property type="evidence" value="ECO:0007669"/>
    <property type="project" value="TreeGrafter"/>
</dbReference>
<dbReference type="InterPro" id="IPR036388">
    <property type="entry name" value="WH-like_DNA-bd_sf"/>
</dbReference>
<dbReference type="PROSITE" id="PS00658">
    <property type="entry name" value="FORK_HEAD_2"/>
    <property type="match status" value="1"/>
</dbReference>
<dbReference type="InterPro" id="IPR018122">
    <property type="entry name" value="TF_fork_head_CS_1"/>
</dbReference>
<dbReference type="InterPro" id="IPR047513">
    <property type="entry name" value="FOXJ1"/>
</dbReference>
<feature type="DNA-binding region" description="Fork-head" evidence="9">
    <location>
        <begin position="180"/>
        <end position="274"/>
    </location>
</feature>
<dbReference type="InterPro" id="IPR001766">
    <property type="entry name" value="Fork_head_dom"/>
</dbReference>
<dbReference type="InterPro" id="IPR047512">
    <property type="entry name" value="FH_FOXJ1"/>
</dbReference>
<evidence type="ECO:0000256" key="6">
    <source>
        <dbReference type="ARBA" id="ARBA00023163"/>
    </source>
</evidence>
<evidence type="ECO:0000256" key="7">
    <source>
        <dbReference type="ARBA" id="ARBA00023242"/>
    </source>
</evidence>
<evidence type="ECO:0000256" key="5">
    <source>
        <dbReference type="ARBA" id="ARBA00023159"/>
    </source>
</evidence>
<dbReference type="PRINTS" id="PR00053">
    <property type="entry name" value="FORKHEAD"/>
</dbReference>
<dbReference type="SUPFAM" id="SSF46785">
    <property type="entry name" value="Winged helix' DNA-binding domain"/>
    <property type="match status" value="1"/>
</dbReference>
<dbReference type="PROSITE" id="PS00657">
    <property type="entry name" value="FORK_HEAD_1"/>
    <property type="match status" value="1"/>
</dbReference>
<dbReference type="GO" id="GO:0000978">
    <property type="term" value="F:RNA polymerase II cis-regulatory region sequence-specific DNA binding"/>
    <property type="evidence" value="ECO:0007669"/>
    <property type="project" value="TreeGrafter"/>
</dbReference>
<proteinExistence type="inferred from homology"/>
<evidence type="ECO:0000256" key="8">
    <source>
        <dbReference type="ARBA" id="ARBA00034770"/>
    </source>
</evidence>
<dbReference type="Gene3D" id="1.10.10.10">
    <property type="entry name" value="Winged helix-like DNA-binding domain superfamily/Winged helix DNA-binding domain"/>
    <property type="match status" value="1"/>
</dbReference>
<dbReference type="Proteomes" id="UP000694380">
    <property type="component" value="Unplaced"/>
</dbReference>
<name>A0A8C3P295_CHRPI</name>
<keyword evidence="6" id="KW-0804">Transcription</keyword>
<dbReference type="FunFam" id="1.10.10.10:FF:000030">
    <property type="entry name" value="Forkhead box protein K2"/>
    <property type="match status" value="1"/>
</dbReference>
<dbReference type="SMART" id="SM00339">
    <property type="entry name" value="FH"/>
    <property type="match status" value="1"/>
</dbReference>
<protein>
    <recommendedName>
        <fullName evidence="11">Fork-head domain-containing protein</fullName>
    </recommendedName>
</protein>
<dbReference type="AlphaFoldDB" id="A0A8C3P295"/>
<organism evidence="12 13">
    <name type="scientific">Chrysemys picta bellii</name>
    <name type="common">Western painted turtle</name>
    <name type="synonym">Emys bellii</name>
    <dbReference type="NCBI Taxonomy" id="8478"/>
    <lineage>
        <taxon>Eukaryota</taxon>
        <taxon>Metazoa</taxon>
        <taxon>Chordata</taxon>
        <taxon>Craniata</taxon>
        <taxon>Vertebrata</taxon>
        <taxon>Euteleostomi</taxon>
        <taxon>Archelosauria</taxon>
        <taxon>Testudinata</taxon>
        <taxon>Testudines</taxon>
        <taxon>Cryptodira</taxon>
        <taxon>Durocryptodira</taxon>
        <taxon>Testudinoidea</taxon>
        <taxon>Emydidae</taxon>
        <taxon>Chrysemys</taxon>
    </lineage>
</organism>
<dbReference type="InterPro" id="IPR030456">
    <property type="entry name" value="TF_fork_head_CS_2"/>
</dbReference>
<keyword evidence="4 9" id="KW-0238">DNA-binding</keyword>
<feature type="region of interest" description="Disordered" evidence="10">
    <location>
        <begin position="105"/>
        <end position="159"/>
    </location>
</feature>
<evidence type="ECO:0000256" key="9">
    <source>
        <dbReference type="PROSITE-ProRule" id="PRU00089"/>
    </source>
</evidence>
<accession>A0A8C3P295</accession>
<dbReference type="PANTHER" id="PTHR46805:SF3">
    <property type="entry name" value="FORKHEAD BOX PROTEIN J1-B"/>
    <property type="match status" value="1"/>
</dbReference>
<dbReference type="PROSITE" id="PS50039">
    <property type="entry name" value="FORK_HEAD_3"/>
    <property type="match status" value="1"/>
</dbReference>
<evidence type="ECO:0000256" key="2">
    <source>
        <dbReference type="ARBA" id="ARBA00022794"/>
    </source>
</evidence>
<dbReference type="Ensembl" id="ENSCPBT00000018812.1">
    <property type="protein sequence ID" value="ENSCPBP00000015894.1"/>
    <property type="gene ID" value="ENSCPBG00000011732.1"/>
</dbReference>
<evidence type="ECO:0000256" key="10">
    <source>
        <dbReference type="SAM" id="MobiDB-lite"/>
    </source>
</evidence>
<comment type="subcellular location">
    <subcellularLocation>
        <location evidence="1 9">Nucleus</location>
    </subcellularLocation>
</comment>
<evidence type="ECO:0000256" key="4">
    <source>
        <dbReference type="ARBA" id="ARBA00023125"/>
    </source>
</evidence>
<evidence type="ECO:0000259" key="11">
    <source>
        <dbReference type="PROSITE" id="PS50039"/>
    </source>
</evidence>
<evidence type="ECO:0000256" key="3">
    <source>
        <dbReference type="ARBA" id="ARBA00023015"/>
    </source>
</evidence>
<evidence type="ECO:0000313" key="13">
    <source>
        <dbReference type="Proteomes" id="UP000694380"/>
    </source>
</evidence>